<dbReference type="InterPro" id="IPR005814">
    <property type="entry name" value="Aminotrans_3"/>
</dbReference>
<accession>A0A382PUD0</accession>
<dbReference type="GO" id="GO:0008483">
    <property type="term" value="F:transaminase activity"/>
    <property type="evidence" value="ECO:0007669"/>
    <property type="project" value="InterPro"/>
</dbReference>
<dbReference type="Gene3D" id="3.40.640.10">
    <property type="entry name" value="Type I PLP-dependent aspartate aminotransferase-like (Major domain)"/>
    <property type="match status" value="1"/>
</dbReference>
<name>A0A382PUD0_9ZZZZ</name>
<dbReference type="AlphaFoldDB" id="A0A382PUD0"/>
<dbReference type="EMBL" id="UINC01109857">
    <property type="protein sequence ID" value="SVC76964.1"/>
    <property type="molecule type" value="Genomic_DNA"/>
</dbReference>
<keyword evidence="2" id="KW-0663">Pyridoxal phosphate</keyword>
<evidence type="ECO:0008006" key="4">
    <source>
        <dbReference type="Google" id="ProtNLM"/>
    </source>
</evidence>
<dbReference type="InterPro" id="IPR015422">
    <property type="entry name" value="PyrdxlP-dep_Trfase_small"/>
</dbReference>
<evidence type="ECO:0000313" key="3">
    <source>
        <dbReference type="EMBL" id="SVC76964.1"/>
    </source>
</evidence>
<gene>
    <name evidence="3" type="ORF">METZ01_LOCUS329818</name>
</gene>
<reference evidence="3" key="1">
    <citation type="submission" date="2018-05" db="EMBL/GenBank/DDBJ databases">
        <authorList>
            <person name="Lanie J.A."/>
            <person name="Ng W.-L."/>
            <person name="Kazmierczak K.M."/>
            <person name="Andrzejewski T.M."/>
            <person name="Davidsen T.M."/>
            <person name="Wayne K.J."/>
            <person name="Tettelin H."/>
            <person name="Glass J.I."/>
            <person name="Rusch D."/>
            <person name="Podicherti R."/>
            <person name="Tsui H.-C.T."/>
            <person name="Winkler M.E."/>
        </authorList>
    </citation>
    <scope>NUCLEOTIDE SEQUENCE</scope>
</reference>
<feature type="non-terminal residue" evidence="3">
    <location>
        <position position="126"/>
    </location>
</feature>
<dbReference type="Gene3D" id="3.90.1150.10">
    <property type="entry name" value="Aspartate Aminotransferase, domain 1"/>
    <property type="match status" value="1"/>
</dbReference>
<dbReference type="InterPro" id="IPR015424">
    <property type="entry name" value="PyrdxlP-dep_Trfase"/>
</dbReference>
<sequence length="126" mass="13949">MNDNYKNEFAESANKHMYIGMVNESTLKKEGGPLIVKNSEGIYLTSYENENFIDGISGMYFRNVGHGRKEIAKAIYEQISTVSMNVYAGITPKSVELATKLSDITPSDLEKTFFCQGGSEANESSL</sequence>
<organism evidence="3">
    <name type="scientific">marine metagenome</name>
    <dbReference type="NCBI Taxonomy" id="408172"/>
    <lineage>
        <taxon>unclassified sequences</taxon>
        <taxon>metagenomes</taxon>
        <taxon>ecological metagenomes</taxon>
    </lineage>
</organism>
<evidence type="ECO:0000256" key="2">
    <source>
        <dbReference type="ARBA" id="ARBA00022898"/>
    </source>
</evidence>
<dbReference type="Pfam" id="PF00202">
    <property type="entry name" value="Aminotran_3"/>
    <property type="match status" value="1"/>
</dbReference>
<evidence type="ECO:0000256" key="1">
    <source>
        <dbReference type="ARBA" id="ARBA00008954"/>
    </source>
</evidence>
<dbReference type="InterPro" id="IPR015421">
    <property type="entry name" value="PyrdxlP-dep_Trfase_major"/>
</dbReference>
<dbReference type="PANTHER" id="PTHR43094:SF1">
    <property type="entry name" value="AMINOTRANSFERASE CLASS-III"/>
    <property type="match status" value="1"/>
</dbReference>
<dbReference type="SUPFAM" id="SSF53383">
    <property type="entry name" value="PLP-dependent transferases"/>
    <property type="match status" value="1"/>
</dbReference>
<dbReference type="PANTHER" id="PTHR43094">
    <property type="entry name" value="AMINOTRANSFERASE"/>
    <property type="match status" value="1"/>
</dbReference>
<proteinExistence type="inferred from homology"/>
<dbReference type="GO" id="GO:0030170">
    <property type="term" value="F:pyridoxal phosphate binding"/>
    <property type="evidence" value="ECO:0007669"/>
    <property type="project" value="InterPro"/>
</dbReference>
<protein>
    <recommendedName>
        <fullName evidence="4">Aminotransferase class III-fold pyridoxal phosphate-dependent enzyme</fullName>
    </recommendedName>
</protein>
<comment type="similarity">
    <text evidence="1">Belongs to the class-III pyridoxal-phosphate-dependent aminotransferase family.</text>
</comment>